<feature type="domain" description="DUF7704" evidence="2">
    <location>
        <begin position="8"/>
        <end position="145"/>
    </location>
</feature>
<dbReference type="InterPro" id="IPR056121">
    <property type="entry name" value="DUF7704"/>
</dbReference>
<evidence type="ECO:0000259" key="2">
    <source>
        <dbReference type="Pfam" id="PF24803"/>
    </source>
</evidence>
<evidence type="ECO:0000313" key="4">
    <source>
        <dbReference type="Proteomes" id="UP000286045"/>
    </source>
</evidence>
<dbReference type="STRING" id="363999.A0A439DCV8"/>
<dbReference type="Proteomes" id="UP000286045">
    <property type="component" value="Unassembled WGS sequence"/>
</dbReference>
<name>A0A439DCV8_9PEZI</name>
<evidence type="ECO:0000313" key="3">
    <source>
        <dbReference type="EMBL" id="RWA12261.1"/>
    </source>
</evidence>
<organism evidence="3 4">
    <name type="scientific">Xylaria grammica</name>
    <dbReference type="NCBI Taxonomy" id="363999"/>
    <lineage>
        <taxon>Eukaryota</taxon>
        <taxon>Fungi</taxon>
        <taxon>Dikarya</taxon>
        <taxon>Ascomycota</taxon>
        <taxon>Pezizomycotina</taxon>
        <taxon>Sordariomycetes</taxon>
        <taxon>Xylariomycetidae</taxon>
        <taxon>Xylariales</taxon>
        <taxon>Xylariaceae</taxon>
        <taxon>Xylaria</taxon>
    </lineage>
</organism>
<dbReference type="Pfam" id="PF24803">
    <property type="entry name" value="DUF7704"/>
    <property type="match status" value="1"/>
</dbReference>
<protein>
    <recommendedName>
        <fullName evidence="2">DUF7704 domain-containing protein</fullName>
    </recommendedName>
</protein>
<feature type="transmembrane region" description="Helical" evidence="1">
    <location>
        <begin position="12"/>
        <end position="34"/>
    </location>
</feature>
<keyword evidence="1" id="KW-1133">Transmembrane helix</keyword>
<dbReference type="EMBL" id="RYZI01000056">
    <property type="protein sequence ID" value="RWA12261.1"/>
    <property type="molecule type" value="Genomic_DNA"/>
</dbReference>
<proteinExistence type="predicted"/>
<comment type="caution">
    <text evidence="3">The sequence shown here is derived from an EMBL/GenBank/DDBJ whole genome shotgun (WGS) entry which is preliminary data.</text>
</comment>
<keyword evidence="1" id="KW-0812">Transmembrane</keyword>
<evidence type="ECO:0000256" key="1">
    <source>
        <dbReference type="SAM" id="Phobius"/>
    </source>
</evidence>
<accession>A0A439DCV8</accession>
<dbReference type="PANTHER" id="PTHR37019">
    <property type="entry name" value="CHROMOSOME 1, WHOLE GENOME SHOTGUN SEQUENCE"/>
    <property type="match status" value="1"/>
</dbReference>
<feature type="transmembrane region" description="Helical" evidence="1">
    <location>
        <begin position="121"/>
        <end position="146"/>
    </location>
</feature>
<dbReference type="AlphaFoldDB" id="A0A439DCV8"/>
<keyword evidence="1" id="KW-0472">Membrane</keyword>
<sequence length="161" mass="17478">MSATPSPIPRAYRLLFTTFEPLLATAGAIQAFFFPSALISSTVPTVPYSLSLSPLFTQMTGSWLMLAFHDFVTLRSDGLKDDLHVWRHTLAASAISDVFYTASLIQSVGPALFFNPLRWDVVNAVTVVTTVGPFLGKLCFLAGLGLPATNAERKRGEKKAL</sequence>
<dbReference type="PANTHER" id="PTHR37019:SF1">
    <property type="entry name" value="EXPERA DOMAIN-CONTAINING PROTEIN"/>
    <property type="match status" value="1"/>
</dbReference>
<gene>
    <name evidence="3" type="ORF">EKO27_g2874</name>
</gene>
<keyword evidence="4" id="KW-1185">Reference proteome</keyword>
<reference evidence="3 4" key="1">
    <citation type="submission" date="2018-12" db="EMBL/GenBank/DDBJ databases">
        <title>Draft genome sequence of Xylaria grammica IHI A82.</title>
        <authorList>
            <person name="Buettner E."/>
            <person name="Kellner H."/>
        </authorList>
    </citation>
    <scope>NUCLEOTIDE SEQUENCE [LARGE SCALE GENOMIC DNA]</scope>
    <source>
        <strain evidence="3 4">IHI A82</strain>
    </source>
</reference>